<feature type="compositionally biased region" description="Polar residues" evidence="8">
    <location>
        <begin position="294"/>
        <end position="309"/>
    </location>
</feature>
<dbReference type="GO" id="GO:0008270">
    <property type="term" value="F:zinc ion binding"/>
    <property type="evidence" value="ECO:0007669"/>
    <property type="project" value="UniProtKB-KW"/>
</dbReference>
<evidence type="ECO:0000256" key="5">
    <source>
        <dbReference type="ARBA" id="ARBA00022833"/>
    </source>
</evidence>
<proteinExistence type="predicted"/>
<protein>
    <recommendedName>
        <fullName evidence="9">Zinc finger C2H2 LYAR-type domain-containing protein</fullName>
    </recommendedName>
</protein>
<evidence type="ECO:0000256" key="3">
    <source>
        <dbReference type="ARBA" id="ARBA00022737"/>
    </source>
</evidence>
<dbReference type="FunFam" id="3.30.1490.490:FF:000001">
    <property type="entry name" value="cell growth-regulating nucleolar protein-like"/>
    <property type="match status" value="1"/>
</dbReference>
<evidence type="ECO:0000313" key="11">
    <source>
        <dbReference type="Proteomes" id="UP000494165"/>
    </source>
</evidence>
<keyword evidence="11" id="KW-1185">Reference proteome</keyword>
<keyword evidence="2" id="KW-0479">Metal-binding</keyword>
<feature type="domain" description="Zinc finger C2H2 LYAR-type" evidence="9">
    <location>
        <begin position="32"/>
        <end position="59"/>
    </location>
</feature>
<dbReference type="OrthoDB" id="21474at2759"/>
<evidence type="ECO:0000256" key="1">
    <source>
        <dbReference type="ARBA" id="ARBA00004123"/>
    </source>
</evidence>
<dbReference type="EMBL" id="CADEPI010000014">
    <property type="protein sequence ID" value="CAB3364073.1"/>
    <property type="molecule type" value="Genomic_DNA"/>
</dbReference>
<feature type="region of interest" description="Disordered" evidence="8">
    <location>
        <begin position="275"/>
        <end position="315"/>
    </location>
</feature>
<keyword evidence="3" id="KW-0677">Repeat</keyword>
<sequence>MVYFICNNCGDSLKKNQVDQHFYKPRCKGCSVSCMDCHRDFDSKSYAQHNQCITEQEKYSGGNFTQKTATANKLAKRDEWCTLINDVANNRGPGRSKMVQDMLNFIAGLQTVPKKEKSFMNYANTLPRDFRNANAAQKVWSLLMEELSKRKEQNSNSAAPAKPAVEKSEKAKVLETVEAPVVDNTEKAGGETVVTHEVATPDVWKKAIKRLSKREGDSADVFKALAGLEDVPTGPKKSFKKYLRIKVPQAKNSAQIWSALNEEFAKINSKKRLLPEEVSTNGTSKAKKAKVDGNSESPKSVESEVQNGASPAKGSKFPWKKSVLSVLQSKYESLGLDTSDKEKMDAKLTQAIGHIANCTIMKKENKEVVMLVTGN</sequence>
<dbReference type="SUPFAM" id="SSF57667">
    <property type="entry name" value="beta-beta-alpha zinc fingers"/>
    <property type="match status" value="2"/>
</dbReference>
<organism evidence="10 11">
    <name type="scientific">Cloeon dipterum</name>
    <dbReference type="NCBI Taxonomy" id="197152"/>
    <lineage>
        <taxon>Eukaryota</taxon>
        <taxon>Metazoa</taxon>
        <taxon>Ecdysozoa</taxon>
        <taxon>Arthropoda</taxon>
        <taxon>Hexapoda</taxon>
        <taxon>Insecta</taxon>
        <taxon>Pterygota</taxon>
        <taxon>Palaeoptera</taxon>
        <taxon>Ephemeroptera</taxon>
        <taxon>Pisciforma</taxon>
        <taxon>Baetidae</taxon>
        <taxon>Cloeon</taxon>
    </lineage>
</organism>
<dbReference type="InterPro" id="IPR039999">
    <property type="entry name" value="LYAR"/>
</dbReference>
<dbReference type="InterPro" id="IPR014898">
    <property type="entry name" value="Znf_C2H2_LYAR"/>
</dbReference>
<dbReference type="AlphaFoldDB" id="A0A8S1C468"/>
<dbReference type="GO" id="GO:0000122">
    <property type="term" value="P:negative regulation of transcription by RNA polymerase II"/>
    <property type="evidence" value="ECO:0007669"/>
    <property type="project" value="TreeGrafter"/>
</dbReference>
<comment type="subcellular location">
    <subcellularLocation>
        <location evidence="1">Nucleus</location>
    </subcellularLocation>
</comment>
<dbReference type="GO" id="GO:0003677">
    <property type="term" value="F:DNA binding"/>
    <property type="evidence" value="ECO:0007669"/>
    <property type="project" value="InterPro"/>
</dbReference>
<dbReference type="GO" id="GO:0005730">
    <property type="term" value="C:nucleolus"/>
    <property type="evidence" value="ECO:0007669"/>
    <property type="project" value="TreeGrafter"/>
</dbReference>
<evidence type="ECO:0000259" key="9">
    <source>
        <dbReference type="Pfam" id="PF08790"/>
    </source>
</evidence>
<dbReference type="PANTHER" id="PTHR13100">
    <property type="entry name" value="CELL GROWTH-REGULATING NUCLEOLAR PROTEIN LYAR"/>
    <property type="match status" value="1"/>
</dbReference>
<gene>
    <name evidence="10" type="ORF">CLODIP_2_CD06939</name>
</gene>
<evidence type="ECO:0000313" key="10">
    <source>
        <dbReference type="EMBL" id="CAB3364073.1"/>
    </source>
</evidence>
<evidence type="ECO:0000256" key="6">
    <source>
        <dbReference type="ARBA" id="ARBA00023242"/>
    </source>
</evidence>
<dbReference type="Proteomes" id="UP000494165">
    <property type="component" value="Unassembled WGS sequence"/>
</dbReference>
<evidence type="ECO:0000256" key="2">
    <source>
        <dbReference type="ARBA" id="ARBA00022723"/>
    </source>
</evidence>
<keyword evidence="6" id="KW-0539">Nucleus</keyword>
<dbReference type="GO" id="GO:0006364">
    <property type="term" value="P:rRNA processing"/>
    <property type="evidence" value="ECO:0007669"/>
    <property type="project" value="TreeGrafter"/>
</dbReference>
<dbReference type="InterPro" id="IPR036236">
    <property type="entry name" value="Znf_C2H2_sf"/>
</dbReference>
<dbReference type="Pfam" id="PF08790">
    <property type="entry name" value="zf-LYAR"/>
    <property type="match status" value="1"/>
</dbReference>
<dbReference type="Gene3D" id="3.30.1490.490">
    <property type="match status" value="1"/>
</dbReference>
<feature type="region of interest" description="Disordered" evidence="8">
    <location>
        <begin position="151"/>
        <end position="170"/>
    </location>
</feature>
<accession>A0A8S1C468</accession>
<keyword evidence="4 7" id="KW-0863">Zinc-finger</keyword>
<evidence type="ECO:0000256" key="4">
    <source>
        <dbReference type="ARBA" id="ARBA00022771"/>
    </source>
</evidence>
<comment type="caution">
    <text evidence="10">The sequence shown here is derived from an EMBL/GenBank/DDBJ whole genome shotgun (WGS) entry which is preliminary data.</text>
</comment>
<keyword evidence="5" id="KW-0862">Zinc</keyword>
<reference evidence="10 11" key="1">
    <citation type="submission" date="2020-04" db="EMBL/GenBank/DDBJ databases">
        <authorList>
            <person name="Alioto T."/>
            <person name="Alioto T."/>
            <person name="Gomez Garrido J."/>
        </authorList>
    </citation>
    <scope>NUCLEOTIDE SEQUENCE [LARGE SCALE GENOMIC DNA]</scope>
</reference>
<evidence type="ECO:0000256" key="7">
    <source>
        <dbReference type="PROSITE-ProRule" id="PRU01145"/>
    </source>
</evidence>
<dbReference type="PANTHER" id="PTHR13100:SF10">
    <property type="entry name" value="CELL GROWTH-REGULATING NUCLEOLAR PROTEIN"/>
    <property type="match status" value="1"/>
</dbReference>
<name>A0A8S1C468_9INSE</name>
<dbReference type="PROSITE" id="PS51804">
    <property type="entry name" value="ZF_C2HC_LYAR"/>
    <property type="match status" value="2"/>
</dbReference>
<evidence type="ECO:0000256" key="8">
    <source>
        <dbReference type="SAM" id="MobiDB-lite"/>
    </source>
</evidence>